<proteinExistence type="predicted"/>
<name>F7NMR2_9FIRM</name>
<organism evidence="1 2">
    <name type="scientific">Acetonema longum DSM 6540</name>
    <dbReference type="NCBI Taxonomy" id="1009370"/>
    <lineage>
        <taxon>Bacteria</taxon>
        <taxon>Bacillati</taxon>
        <taxon>Bacillota</taxon>
        <taxon>Negativicutes</taxon>
        <taxon>Acetonemataceae</taxon>
        <taxon>Acetonema</taxon>
    </lineage>
</organism>
<comment type="caution">
    <text evidence="1">The sequence shown here is derived from an EMBL/GenBank/DDBJ whole genome shotgun (WGS) entry which is preliminary data.</text>
</comment>
<dbReference type="EMBL" id="AFGF01000185">
    <property type="protein sequence ID" value="EGO62670.1"/>
    <property type="molecule type" value="Genomic_DNA"/>
</dbReference>
<dbReference type="AlphaFoldDB" id="F7NMR2"/>
<reference evidence="1 2" key="1">
    <citation type="journal article" date="2011" name="EMBO J.">
        <title>Structural diversity of bacterial flagellar motors.</title>
        <authorList>
            <person name="Chen S."/>
            <person name="Beeby M."/>
            <person name="Murphy G.E."/>
            <person name="Leadbetter J.R."/>
            <person name="Hendrixson D.R."/>
            <person name="Briegel A."/>
            <person name="Li Z."/>
            <person name="Shi J."/>
            <person name="Tocheva E.I."/>
            <person name="Muller A."/>
            <person name="Dobro M.J."/>
            <person name="Jensen G.J."/>
        </authorList>
    </citation>
    <scope>NUCLEOTIDE SEQUENCE [LARGE SCALE GENOMIC DNA]</scope>
    <source>
        <strain evidence="1 2">DSM 6540</strain>
    </source>
</reference>
<dbReference type="Proteomes" id="UP000003240">
    <property type="component" value="Unassembled WGS sequence"/>
</dbReference>
<evidence type="ECO:0000313" key="2">
    <source>
        <dbReference type="Proteomes" id="UP000003240"/>
    </source>
</evidence>
<accession>F7NMR2</accession>
<evidence type="ECO:0000313" key="1">
    <source>
        <dbReference type="EMBL" id="EGO62670.1"/>
    </source>
</evidence>
<sequence length="185" mass="21887">MAQIMEGNMNWKELIDVKKFTPSEEIFKRFGFPKFKLGSRPVYYMGNGFLLGFSSKMFKVDNSNRVEYGEEGEYALRVHYFKNKHDVEAIFKIKNEPFPFDEDILGNRDFEIIEEIETNSTFEHVTACLRAKSNAVYYREGETRALRDGAFVFQNKFVTWDNYTFLFFDTSKKAKMSGFEYTFKE</sequence>
<keyword evidence="2" id="KW-1185">Reference proteome</keyword>
<gene>
    <name evidence="1" type="ORF">ALO_16966</name>
</gene>
<protein>
    <submittedName>
        <fullName evidence="1">Uncharacterized protein</fullName>
    </submittedName>
</protein>